<dbReference type="Gene3D" id="3.40.50.300">
    <property type="entry name" value="P-loop containing nucleotide triphosphate hydrolases"/>
    <property type="match status" value="1"/>
</dbReference>
<dbReference type="AlphaFoldDB" id="A0A109BCQ5"/>
<sequence>MSATIVVTGTDTGIGKTVFSAALVSALGGAYWKPVQAGLSGPTDSETVRRLAAADRENILPETYRLKTPASPHLAAERDGIEIDVETLSAVPATPGGTPLVIEGAGGLMVPLRRDYLQLDLYAHWQLPVVLVASTRLGTINHSLLSIEALQRRGVPLLGVAFIGDSMSDSENTIVTMGGTRRLGRLPHLDELSPASLSAAFAANFRTVDFIAAAPVAPPSSAHPSAP</sequence>
<keyword evidence="6 9" id="KW-0067">ATP-binding</keyword>
<evidence type="ECO:0000256" key="5">
    <source>
        <dbReference type="ARBA" id="ARBA00022756"/>
    </source>
</evidence>
<dbReference type="GO" id="GO:0005524">
    <property type="term" value="F:ATP binding"/>
    <property type="evidence" value="ECO:0007669"/>
    <property type="project" value="UniProtKB-UniRule"/>
</dbReference>
<keyword evidence="5 9" id="KW-0093">Biotin biosynthesis</keyword>
<evidence type="ECO:0000256" key="9">
    <source>
        <dbReference type="HAMAP-Rule" id="MF_00336"/>
    </source>
</evidence>
<dbReference type="STRING" id="121290.APY04_2366"/>
<comment type="similarity">
    <text evidence="9">Belongs to the dethiobiotin synthetase family.</text>
</comment>
<comment type="pathway">
    <text evidence="9">Cofactor biosynthesis; biotin biosynthesis; biotin from 7,8-diaminononanoate: step 1/2.</text>
</comment>
<feature type="binding site" evidence="9">
    <location>
        <position position="103"/>
    </location>
    <ligand>
        <name>Mg(2+)</name>
        <dbReference type="ChEBI" id="CHEBI:18420"/>
    </ligand>
</feature>
<feature type="binding site" evidence="9">
    <location>
        <begin position="13"/>
        <end position="18"/>
    </location>
    <ligand>
        <name>ATP</name>
        <dbReference type="ChEBI" id="CHEBI:30616"/>
    </ligand>
</feature>
<keyword evidence="7 9" id="KW-0460">Magnesium</keyword>
<evidence type="ECO:0000256" key="6">
    <source>
        <dbReference type="ARBA" id="ARBA00022840"/>
    </source>
</evidence>
<reference evidence="10 11" key="1">
    <citation type="submission" date="2015-10" db="EMBL/GenBank/DDBJ databases">
        <title>Transcriptomic analysis of a linuron degrading triple-species bacterial consortium.</title>
        <authorList>
            <person name="Albers P."/>
        </authorList>
    </citation>
    <scope>NUCLEOTIDE SEQUENCE [LARGE SCALE GENOMIC DNA]</scope>
    <source>
        <strain evidence="10 11">WDL6</strain>
    </source>
</reference>
<dbReference type="RefSeq" id="WP_068462707.1">
    <property type="nucleotide sequence ID" value="NZ_LMTR01000073.1"/>
</dbReference>
<evidence type="ECO:0000313" key="11">
    <source>
        <dbReference type="Proteomes" id="UP000059074"/>
    </source>
</evidence>
<evidence type="ECO:0000256" key="7">
    <source>
        <dbReference type="ARBA" id="ARBA00022842"/>
    </source>
</evidence>
<dbReference type="EC" id="6.3.3.3" evidence="9"/>
<dbReference type="InterPro" id="IPR004472">
    <property type="entry name" value="DTB_synth_BioD"/>
</dbReference>
<dbReference type="Pfam" id="PF13500">
    <property type="entry name" value="AAA_26"/>
    <property type="match status" value="1"/>
</dbReference>
<dbReference type="CDD" id="cd03109">
    <property type="entry name" value="DTBS"/>
    <property type="match status" value="1"/>
</dbReference>
<dbReference type="SUPFAM" id="SSF52540">
    <property type="entry name" value="P-loop containing nucleoside triphosphate hydrolases"/>
    <property type="match status" value="1"/>
</dbReference>
<comment type="cofactor">
    <cofactor evidence="9">
        <name>Mg(2+)</name>
        <dbReference type="ChEBI" id="CHEBI:18420"/>
    </cofactor>
</comment>
<evidence type="ECO:0000256" key="1">
    <source>
        <dbReference type="ARBA" id="ARBA00022490"/>
    </source>
</evidence>
<dbReference type="PANTHER" id="PTHR43210:SF2">
    <property type="entry name" value="ATP-DEPENDENT DETHIOBIOTIN SYNTHETASE BIOD 2"/>
    <property type="match status" value="1"/>
</dbReference>
<dbReference type="UniPathway" id="UPA00078">
    <property type="reaction ID" value="UER00161"/>
</dbReference>
<proteinExistence type="inferred from homology"/>
<evidence type="ECO:0000256" key="3">
    <source>
        <dbReference type="ARBA" id="ARBA00022723"/>
    </source>
</evidence>
<comment type="subcellular location">
    <subcellularLocation>
        <location evidence="9">Cytoplasm</location>
    </subcellularLocation>
</comment>
<evidence type="ECO:0000256" key="8">
    <source>
        <dbReference type="ARBA" id="ARBA00047386"/>
    </source>
</evidence>
<dbReference type="NCBIfam" id="TIGR00347">
    <property type="entry name" value="bioD"/>
    <property type="match status" value="1"/>
</dbReference>
<dbReference type="PATRIC" id="fig|121290.4.peg.270"/>
<gene>
    <name evidence="9" type="primary">bioD</name>
    <name evidence="10" type="ORF">APY04_2366</name>
</gene>
<feature type="binding site" evidence="9">
    <location>
        <position position="17"/>
    </location>
    <ligand>
        <name>Mg(2+)</name>
        <dbReference type="ChEBI" id="CHEBI:18420"/>
    </ligand>
</feature>
<keyword evidence="11" id="KW-1185">Reference proteome</keyword>
<keyword evidence="1 9" id="KW-0963">Cytoplasm</keyword>
<evidence type="ECO:0000313" key="10">
    <source>
        <dbReference type="EMBL" id="KWT66170.1"/>
    </source>
</evidence>
<dbReference type="HAMAP" id="MF_00336">
    <property type="entry name" value="BioD"/>
    <property type="match status" value="1"/>
</dbReference>
<feature type="binding site" evidence="9">
    <location>
        <begin position="103"/>
        <end position="106"/>
    </location>
    <ligand>
        <name>ATP</name>
        <dbReference type="ChEBI" id="CHEBI:30616"/>
    </ligand>
</feature>
<comment type="catalytic activity">
    <reaction evidence="9">
        <text>(7R,8S)-7,8-diammoniononanoate + CO2 + ATP = (4R,5S)-dethiobiotin + ADP + phosphate + 3 H(+)</text>
        <dbReference type="Rhea" id="RHEA:15805"/>
        <dbReference type="ChEBI" id="CHEBI:15378"/>
        <dbReference type="ChEBI" id="CHEBI:16526"/>
        <dbReference type="ChEBI" id="CHEBI:30616"/>
        <dbReference type="ChEBI" id="CHEBI:43474"/>
        <dbReference type="ChEBI" id="CHEBI:149469"/>
        <dbReference type="ChEBI" id="CHEBI:149473"/>
        <dbReference type="ChEBI" id="CHEBI:456216"/>
        <dbReference type="EC" id="6.3.3.3"/>
    </reaction>
</comment>
<protein>
    <recommendedName>
        <fullName evidence="9">ATP-dependent dethiobiotin synthetase BioD</fullName>
        <ecNumber evidence="9">6.3.3.3</ecNumber>
    </recommendedName>
    <alternativeName>
        <fullName evidence="9">DTB synthetase</fullName>
        <shortName evidence="9">DTBS</shortName>
    </alternativeName>
    <alternativeName>
        <fullName evidence="9">Dethiobiotin synthase</fullName>
    </alternativeName>
</protein>
<accession>A0A109BCQ5</accession>
<keyword evidence="4 9" id="KW-0547">Nucleotide-binding</keyword>
<dbReference type="PIRSF" id="PIRSF006755">
    <property type="entry name" value="DTB_synth"/>
    <property type="match status" value="1"/>
</dbReference>
<evidence type="ECO:0000256" key="2">
    <source>
        <dbReference type="ARBA" id="ARBA00022598"/>
    </source>
</evidence>
<dbReference type="OrthoDB" id="9802097at2"/>
<feature type="active site" evidence="9">
    <location>
        <position position="33"/>
    </location>
</feature>
<organism evidence="10 11">
    <name type="scientific">Hyphomicrobium sulfonivorans</name>
    <dbReference type="NCBI Taxonomy" id="121290"/>
    <lineage>
        <taxon>Bacteria</taxon>
        <taxon>Pseudomonadati</taxon>
        <taxon>Pseudomonadota</taxon>
        <taxon>Alphaproteobacteria</taxon>
        <taxon>Hyphomicrobiales</taxon>
        <taxon>Hyphomicrobiaceae</taxon>
        <taxon>Hyphomicrobium</taxon>
    </lineage>
</organism>
<evidence type="ECO:0000256" key="4">
    <source>
        <dbReference type="ARBA" id="ARBA00022741"/>
    </source>
</evidence>
<keyword evidence="3 9" id="KW-0479">Metal-binding</keyword>
<comment type="catalytic activity">
    <reaction evidence="8">
        <text>(7R,8S)-8-amino-7-(carboxyamino)nonanoate + ATP = (4R,5S)-dethiobiotin + ADP + phosphate + H(+)</text>
        <dbReference type="Rhea" id="RHEA:63684"/>
        <dbReference type="ChEBI" id="CHEBI:15378"/>
        <dbReference type="ChEBI" id="CHEBI:30616"/>
        <dbReference type="ChEBI" id="CHEBI:43474"/>
        <dbReference type="ChEBI" id="CHEBI:149470"/>
        <dbReference type="ChEBI" id="CHEBI:149473"/>
        <dbReference type="ChEBI" id="CHEBI:456216"/>
    </reaction>
</comment>
<dbReference type="GO" id="GO:0000287">
    <property type="term" value="F:magnesium ion binding"/>
    <property type="evidence" value="ECO:0007669"/>
    <property type="project" value="UniProtKB-UniRule"/>
</dbReference>
<comment type="caution">
    <text evidence="9">Lacks conserved residue(s) required for the propagation of feature annotation.</text>
</comment>
<dbReference type="InterPro" id="IPR027417">
    <property type="entry name" value="P-loop_NTPase"/>
</dbReference>
<feature type="binding site" evidence="9">
    <location>
        <begin position="187"/>
        <end position="189"/>
    </location>
    <ligand>
        <name>ATP</name>
        <dbReference type="ChEBI" id="CHEBI:30616"/>
    </ligand>
</feature>
<dbReference type="EMBL" id="LMTR01000073">
    <property type="protein sequence ID" value="KWT66170.1"/>
    <property type="molecule type" value="Genomic_DNA"/>
</dbReference>
<comment type="subunit">
    <text evidence="9">Homodimer.</text>
</comment>
<name>A0A109BCQ5_HYPSL</name>
<dbReference type="GO" id="GO:0004141">
    <property type="term" value="F:dethiobiotin synthase activity"/>
    <property type="evidence" value="ECO:0007669"/>
    <property type="project" value="UniProtKB-UniRule"/>
</dbReference>
<comment type="caution">
    <text evidence="10">The sequence shown here is derived from an EMBL/GenBank/DDBJ whole genome shotgun (WGS) entry which is preliminary data.</text>
</comment>
<dbReference type="PANTHER" id="PTHR43210">
    <property type="entry name" value="DETHIOBIOTIN SYNTHETASE"/>
    <property type="match status" value="1"/>
</dbReference>
<dbReference type="GO" id="GO:0005829">
    <property type="term" value="C:cytosol"/>
    <property type="evidence" value="ECO:0007669"/>
    <property type="project" value="TreeGrafter"/>
</dbReference>
<dbReference type="GO" id="GO:0009102">
    <property type="term" value="P:biotin biosynthetic process"/>
    <property type="evidence" value="ECO:0007669"/>
    <property type="project" value="UniProtKB-UniRule"/>
</dbReference>
<comment type="function">
    <text evidence="9">Catalyzes a mechanistically unusual reaction, the ATP-dependent insertion of CO2 between the N7 and N8 nitrogen atoms of 7,8-diaminopelargonic acid (DAPA, also called 7,8-diammoniononanoate) to form a ureido ring.</text>
</comment>
<dbReference type="Proteomes" id="UP000059074">
    <property type="component" value="Unassembled WGS sequence"/>
</dbReference>
<keyword evidence="2 9" id="KW-0436">Ligase</keyword>